<reference evidence="2" key="1">
    <citation type="journal article" date="2023" name="G3 (Bethesda)">
        <title>Whole genome assembly and annotation of the endangered Caribbean coral Acropora cervicornis.</title>
        <authorList>
            <person name="Selwyn J.D."/>
            <person name="Vollmer S.V."/>
        </authorList>
    </citation>
    <scope>NUCLEOTIDE SEQUENCE</scope>
    <source>
        <strain evidence="2">K2</strain>
    </source>
</reference>
<name>A0AAD9QIV8_ACRCE</name>
<protein>
    <submittedName>
        <fullName evidence="2">Uncharacterized protein</fullName>
    </submittedName>
</protein>
<comment type="caution">
    <text evidence="2">The sequence shown here is derived from an EMBL/GenBank/DDBJ whole genome shotgun (WGS) entry which is preliminary data.</text>
</comment>
<feature type="transmembrane region" description="Helical" evidence="1">
    <location>
        <begin position="323"/>
        <end position="345"/>
    </location>
</feature>
<evidence type="ECO:0000313" key="3">
    <source>
        <dbReference type="Proteomes" id="UP001249851"/>
    </source>
</evidence>
<dbReference type="EMBL" id="JARQWQ010000030">
    <property type="protein sequence ID" value="KAK2562168.1"/>
    <property type="molecule type" value="Genomic_DNA"/>
</dbReference>
<proteinExistence type="predicted"/>
<dbReference type="Proteomes" id="UP001249851">
    <property type="component" value="Unassembled WGS sequence"/>
</dbReference>
<sequence length="349" mass="39734">MNARLDSNLRHMSFCGVRGLRMKNFVKYRKRYVTHLIRNATTKKVSSLTKLEIGRFNETNAGFMPRCDSDVPLVPRLRQFEPCAAVTTSAGKMESSLRSVDPLAYYVNVLSDFDPEVVKAYKSKDNAKIKQLASTGKMDMDLFICVNKGWHGFILCAPNQGDNGLVDFSDVVQSPFDIPSRLMCWQYELLMENEELRWYKIRKECKLFRDIEGRIQRSFYIGRFEGLSLNALQFVAMRAAPHRYNILLEDCVEFAKEFCVQALAYCSNWRDLEEEVHSNIAKATASGFSVEKLSRNVRSSGWVGHTFMGGIDVSGLLSNRFRVASAVCLLLLLLVYPIIIAVITVKVMK</sequence>
<accession>A0AAD9QIV8</accession>
<keyword evidence="1" id="KW-1133">Transmembrane helix</keyword>
<keyword evidence="1" id="KW-0472">Membrane</keyword>
<reference evidence="2" key="2">
    <citation type="journal article" date="2023" name="Science">
        <title>Genomic signatures of disease resistance in endangered staghorn corals.</title>
        <authorList>
            <person name="Vollmer S.V."/>
            <person name="Selwyn J.D."/>
            <person name="Despard B.A."/>
            <person name="Roesel C.L."/>
        </authorList>
    </citation>
    <scope>NUCLEOTIDE SEQUENCE</scope>
    <source>
        <strain evidence="2">K2</strain>
    </source>
</reference>
<evidence type="ECO:0000313" key="2">
    <source>
        <dbReference type="EMBL" id="KAK2562168.1"/>
    </source>
</evidence>
<gene>
    <name evidence="2" type="ORF">P5673_014939</name>
</gene>
<keyword evidence="1" id="KW-0812">Transmembrane</keyword>
<evidence type="ECO:0000256" key="1">
    <source>
        <dbReference type="SAM" id="Phobius"/>
    </source>
</evidence>
<keyword evidence="3" id="KW-1185">Reference proteome</keyword>
<organism evidence="2 3">
    <name type="scientific">Acropora cervicornis</name>
    <name type="common">Staghorn coral</name>
    <dbReference type="NCBI Taxonomy" id="6130"/>
    <lineage>
        <taxon>Eukaryota</taxon>
        <taxon>Metazoa</taxon>
        <taxon>Cnidaria</taxon>
        <taxon>Anthozoa</taxon>
        <taxon>Hexacorallia</taxon>
        <taxon>Scleractinia</taxon>
        <taxon>Astrocoeniina</taxon>
        <taxon>Acroporidae</taxon>
        <taxon>Acropora</taxon>
    </lineage>
</organism>
<dbReference type="AlphaFoldDB" id="A0AAD9QIV8"/>